<dbReference type="Gene3D" id="3.90.730.10">
    <property type="entry name" value="Ribonuclease T2-like"/>
    <property type="match status" value="1"/>
</dbReference>
<organism evidence="4 5">
    <name type="scientific">Pseudochelatococcus contaminans</name>
    <dbReference type="NCBI Taxonomy" id="1538103"/>
    <lineage>
        <taxon>Bacteria</taxon>
        <taxon>Pseudomonadati</taxon>
        <taxon>Pseudomonadota</taxon>
        <taxon>Alphaproteobacteria</taxon>
        <taxon>Hyphomicrobiales</taxon>
        <taxon>Chelatococcaceae</taxon>
        <taxon>Pseudochelatococcus</taxon>
    </lineage>
</organism>
<feature type="signal peptide" evidence="3">
    <location>
        <begin position="1"/>
        <end position="19"/>
    </location>
</feature>
<sequence>MLMGVALAALLMSGGPASAQARQGGAAGDFDFYVLALSWSPGFCASEGRASQRQQCAAGLRHTFVVHGLWPQYERGYPRACGARDDSIPRDPSRRAMSLAAGIFPEQGLARHQWRMHGTCSGNSPETYFRDTARARSMVTVPQALQGLVTARRISPEAVERAFIAANPGLRPDMIATTCAQGRLKEVRLCLKRDLSGFTSCPEVDRNGCRARDITIDAPR</sequence>
<name>A0A7W5Z3K3_9HYPH</name>
<reference evidence="4 5" key="1">
    <citation type="submission" date="2020-08" db="EMBL/GenBank/DDBJ databases">
        <title>Genomic Encyclopedia of Type Strains, Phase IV (KMG-IV): sequencing the most valuable type-strain genomes for metagenomic binning, comparative biology and taxonomic classification.</title>
        <authorList>
            <person name="Goeker M."/>
        </authorList>
    </citation>
    <scope>NUCLEOTIDE SEQUENCE [LARGE SCALE GENOMIC DNA]</scope>
    <source>
        <strain evidence="4 5">DSM 28760</strain>
    </source>
</reference>
<evidence type="ECO:0000256" key="3">
    <source>
        <dbReference type="SAM" id="SignalP"/>
    </source>
</evidence>
<protein>
    <submittedName>
        <fullName evidence="4">Ribonuclease T2</fullName>
        <ecNumber evidence="4">4.6.1.19</ecNumber>
    </submittedName>
</protein>
<evidence type="ECO:0000256" key="1">
    <source>
        <dbReference type="ARBA" id="ARBA00007469"/>
    </source>
</evidence>
<dbReference type="InterPro" id="IPR036430">
    <property type="entry name" value="RNase_T2-like_sf"/>
</dbReference>
<keyword evidence="3" id="KW-0732">Signal</keyword>
<dbReference type="GO" id="GO:0003723">
    <property type="term" value="F:RNA binding"/>
    <property type="evidence" value="ECO:0007669"/>
    <property type="project" value="InterPro"/>
</dbReference>
<dbReference type="InterPro" id="IPR039378">
    <property type="entry name" value="RNase_T2_prok"/>
</dbReference>
<feature type="chain" id="PRO_5031573331" evidence="3">
    <location>
        <begin position="20"/>
        <end position="220"/>
    </location>
</feature>
<dbReference type="PANTHER" id="PTHR11240">
    <property type="entry name" value="RIBONUCLEASE T2"/>
    <property type="match status" value="1"/>
</dbReference>
<dbReference type="PROSITE" id="PS00530">
    <property type="entry name" value="RNASE_T2_1"/>
    <property type="match status" value="1"/>
</dbReference>
<accession>A0A7W5Z3K3</accession>
<dbReference type="Pfam" id="PF00445">
    <property type="entry name" value="Ribonuclease_T2"/>
    <property type="match status" value="1"/>
</dbReference>
<keyword evidence="4" id="KW-0456">Lyase</keyword>
<dbReference type="Proteomes" id="UP000537592">
    <property type="component" value="Unassembled WGS sequence"/>
</dbReference>
<evidence type="ECO:0000313" key="5">
    <source>
        <dbReference type="Proteomes" id="UP000537592"/>
    </source>
</evidence>
<dbReference type="SUPFAM" id="SSF55895">
    <property type="entry name" value="Ribonuclease Rh-like"/>
    <property type="match status" value="1"/>
</dbReference>
<gene>
    <name evidence="4" type="ORF">FHS81_001436</name>
</gene>
<dbReference type="InterPro" id="IPR018188">
    <property type="entry name" value="RNase_T2_His_AS_1"/>
</dbReference>
<dbReference type="AlphaFoldDB" id="A0A7W5Z3K3"/>
<keyword evidence="5" id="KW-1185">Reference proteome</keyword>
<evidence type="ECO:0000313" key="4">
    <source>
        <dbReference type="EMBL" id="MBB3809354.1"/>
    </source>
</evidence>
<comment type="similarity">
    <text evidence="1 2">Belongs to the RNase T2 family.</text>
</comment>
<comment type="caution">
    <text evidence="4">The sequence shown here is derived from an EMBL/GenBank/DDBJ whole genome shotgun (WGS) entry which is preliminary data.</text>
</comment>
<dbReference type="RefSeq" id="WP_183751398.1">
    <property type="nucleotide sequence ID" value="NZ_JACICC010000003.1"/>
</dbReference>
<dbReference type="PANTHER" id="PTHR11240:SF22">
    <property type="entry name" value="RIBONUCLEASE T2"/>
    <property type="match status" value="1"/>
</dbReference>
<dbReference type="EMBL" id="JACICC010000003">
    <property type="protein sequence ID" value="MBB3809354.1"/>
    <property type="molecule type" value="Genomic_DNA"/>
</dbReference>
<dbReference type="GO" id="GO:0033897">
    <property type="term" value="F:ribonuclease T2 activity"/>
    <property type="evidence" value="ECO:0007669"/>
    <property type="project" value="UniProtKB-EC"/>
</dbReference>
<proteinExistence type="inferred from homology"/>
<evidence type="ECO:0000256" key="2">
    <source>
        <dbReference type="RuleBase" id="RU004328"/>
    </source>
</evidence>
<dbReference type="GO" id="GO:0006401">
    <property type="term" value="P:RNA catabolic process"/>
    <property type="evidence" value="ECO:0007669"/>
    <property type="project" value="TreeGrafter"/>
</dbReference>
<dbReference type="EC" id="4.6.1.19" evidence="4"/>
<dbReference type="CDD" id="cd01062">
    <property type="entry name" value="RNase_T2_prok"/>
    <property type="match status" value="1"/>
</dbReference>
<dbReference type="InterPro" id="IPR001568">
    <property type="entry name" value="RNase_T2-like"/>
</dbReference>